<evidence type="ECO:0000256" key="1">
    <source>
        <dbReference type="SAM" id="MobiDB-lite"/>
    </source>
</evidence>
<evidence type="ECO:0000313" key="2">
    <source>
        <dbReference type="EMBL" id="OCT62921.1"/>
    </source>
</evidence>
<evidence type="ECO:0000313" key="3">
    <source>
        <dbReference type="Proteomes" id="UP000694892"/>
    </source>
</evidence>
<dbReference type="Proteomes" id="UP000694892">
    <property type="component" value="Chromosome 9_10L"/>
</dbReference>
<feature type="region of interest" description="Disordered" evidence="1">
    <location>
        <begin position="41"/>
        <end position="69"/>
    </location>
</feature>
<feature type="compositionally biased region" description="Basic and acidic residues" evidence="1">
    <location>
        <begin position="87"/>
        <end position="98"/>
    </location>
</feature>
<reference evidence="3" key="1">
    <citation type="journal article" date="2016" name="Nature">
        <title>Genome evolution in the allotetraploid frog Xenopus laevis.</title>
        <authorList>
            <person name="Session A.M."/>
            <person name="Uno Y."/>
            <person name="Kwon T."/>
            <person name="Chapman J.A."/>
            <person name="Toyoda A."/>
            <person name="Takahashi S."/>
            <person name="Fukui A."/>
            <person name="Hikosaka A."/>
            <person name="Suzuki A."/>
            <person name="Kondo M."/>
            <person name="van Heeringen S.J."/>
            <person name="Quigley I."/>
            <person name="Heinz S."/>
            <person name="Ogino H."/>
            <person name="Ochi H."/>
            <person name="Hellsten U."/>
            <person name="Lyons J.B."/>
            <person name="Simakov O."/>
            <person name="Putnam N."/>
            <person name="Stites J."/>
            <person name="Kuroki Y."/>
            <person name="Tanaka T."/>
            <person name="Michiue T."/>
            <person name="Watanabe M."/>
            <person name="Bogdanovic O."/>
            <person name="Lister R."/>
            <person name="Georgiou G."/>
            <person name="Paranjpe S.S."/>
            <person name="van Kruijsbergen I."/>
            <person name="Shu S."/>
            <person name="Carlson J."/>
            <person name="Kinoshita T."/>
            <person name="Ohta Y."/>
            <person name="Mawaribuchi S."/>
            <person name="Jenkins J."/>
            <person name="Grimwood J."/>
            <person name="Schmutz J."/>
            <person name="Mitros T."/>
            <person name="Mozaffari S.V."/>
            <person name="Suzuki Y."/>
            <person name="Haramoto Y."/>
            <person name="Yamamoto T.S."/>
            <person name="Takagi C."/>
            <person name="Heald R."/>
            <person name="Miller K."/>
            <person name="Haudenschild C."/>
            <person name="Kitzman J."/>
            <person name="Nakayama T."/>
            <person name="Izutsu Y."/>
            <person name="Robert J."/>
            <person name="Fortriede J."/>
            <person name="Burns K."/>
            <person name="Lotay V."/>
            <person name="Karimi K."/>
            <person name="Yasuoka Y."/>
            <person name="Dichmann D.S."/>
            <person name="Flajnik M.F."/>
            <person name="Houston D.W."/>
            <person name="Shendure J."/>
            <person name="DuPasquier L."/>
            <person name="Vize P.D."/>
            <person name="Zorn A.M."/>
            <person name="Ito M."/>
            <person name="Marcotte E.M."/>
            <person name="Wallingford J.B."/>
            <person name="Ito Y."/>
            <person name="Asashima M."/>
            <person name="Ueno N."/>
            <person name="Matsuda Y."/>
            <person name="Veenstra G.J."/>
            <person name="Fujiyama A."/>
            <person name="Harland R.M."/>
            <person name="Taira M."/>
            <person name="Rokhsar D.S."/>
        </authorList>
    </citation>
    <scope>NUCLEOTIDE SEQUENCE [LARGE SCALE GENOMIC DNA]</scope>
    <source>
        <strain evidence="3">J</strain>
    </source>
</reference>
<protein>
    <submittedName>
        <fullName evidence="2">Uncharacterized protein</fullName>
    </submittedName>
</protein>
<name>A0A974BXZ4_XENLA</name>
<feature type="compositionally biased region" description="Basic and acidic residues" evidence="1">
    <location>
        <begin position="53"/>
        <end position="69"/>
    </location>
</feature>
<gene>
    <name evidence="2" type="ORF">XELAEV_18044015mg</name>
</gene>
<accession>A0A974BXZ4</accession>
<proteinExistence type="predicted"/>
<dbReference type="EMBL" id="CM004482">
    <property type="protein sequence ID" value="OCT62921.1"/>
    <property type="molecule type" value="Genomic_DNA"/>
</dbReference>
<feature type="region of interest" description="Disordered" evidence="1">
    <location>
        <begin position="79"/>
        <end position="98"/>
    </location>
</feature>
<organism evidence="2 3">
    <name type="scientific">Xenopus laevis</name>
    <name type="common">African clawed frog</name>
    <dbReference type="NCBI Taxonomy" id="8355"/>
    <lineage>
        <taxon>Eukaryota</taxon>
        <taxon>Metazoa</taxon>
        <taxon>Chordata</taxon>
        <taxon>Craniata</taxon>
        <taxon>Vertebrata</taxon>
        <taxon>Euteleostomi</taxon>
        <taxon>Amphibia</taxon>
        <taxon>Batrachia</taxon>
        <taxon>Anura</taxon>
        <taxon>Pipoidea</taxon>
        <taxon>Pipidae</taxon>
        <taxon>Xenopodinae</taxon>
        <taxon>Xenopus</taxon>
        <taxon>Xenopus</taxon>
    </lineage>
</organism>
<feature type="compositionally biased region" description="Basic and acidic residues" evidence="1">
    <location>
        <begin position="1"/>
        <end position="11"/>
    </location>
</feature>
<feature type="region of interest" description="Disordered" evidence="1">
    <location>
        <begin position="1"/>
        <end position="20"/>
    </location>
</feature>
<sequence length="98" mass="11456">MSDRSRAEGRGKVQGYNMTSLGPEQKTFLIPHKLPTAWVQSRSGAWRGHPRGNKNDKRKKESLREKTCRGVRERMEERCERRMRKSGMKERGEVVREG</sequence>
<dbReference type="AlphaFoldDB" id="A0A974BXZ4"/>